<evidence type="ECO:0000313" key="1">
    <source>
        <dbReference type="EMBL" id="OTG00038.1"/>
    </source>
</evidence>
<keyword evidence="2" id="KW-1185">Reference proteome</keyword>
<reference evidence="2" key="1">
    <citation type="journal article" date="2017" name="Nature">
        <title>The sunflower genome provides insights into oil metabolism, flowering and Asterid evolution.</title>
        <authorList>
            <person name="Badouin H."/>
            <person name="Gouzy J."/>
            <person name="Grassa C.J."/>
            <person name="Murat F."/>
            <person name="Staton S.E."/>
            <person name="Cottret L."/>
            <person name="Lelandais-Briere C."/>
            <person name="Owens G.L."/>
            <person name="Carrere S."/>
            <person name="Mayjonade B."/>
            <person name="Legrand L."/>
            <person name="Gill N."/>
            <person name="Kane N.C."/>
            <person name="Bowers J.E."/>
            <person name="Hubner S."/>
            <person name="Bellec A."/>
            <person name="Berard A."/>
            <person name="Berges H."/>
            <person name="Blanchet N."/>
            <person name="Boniface M.C."/>
            <person name="Brunel D."/>
            <person name="Catrice O."/>
            <person name="Chaidir N."/>
            <person name="Claudel C."/>
            <person name="Donnadieu C."/>
            <person name="Faraut T."/>
            <person name="Fievet G."/>
            <person name="Helmstetter N."/>
            <person name="King M."/>
            <person name="Knapp S.J."/>
            <person name="Lai Z."/>
            <person name="Le Paslier M.C."/>
            <person name="Lippi Y."/>
            <person name="Lorenzon L."/>
            <person name="Mandel J.R."/>
            <person name="Marage G."/>
            <person name="Marchand G."/>
            <person name="Marquand E."/>
            <person name="Bret-Mestries E."/>
            <person name="Morien E."/>
            <person name="Nambeesan S."/>
            <person name="Nguyen T."/>
            <person name="Pegot-Espagnet P."/>
            <person name="Pouilly N."/>
            <person name="Raftis F."/>
            <person name="Sallet E."/>
            <person name="Schiex T."/>
            <person name="Thomas J."/>
            <person name="Vandecasteele C."/>
            <person name="Vares D."/>
            <person name="Vear F."/>
            <person name="Vautrin S."/>
            <person name="Crespi M."/>
            <person name="Mangin B."/>
            <person name="Burke J.M."/>
            <person name="Salse J."/>
            <person name="Munos S."/>
            <person name="Vincourt P."/>
            <person name="Rieseberg L.H."/>
            <person name="Langlade N.B."/>
        </authorList>
    </citation>
    <scope>NUCLEOTIDE SEQUENCE [LARGE SCALE GENOMIC DNA]</scope>
    <source>
        <strain evidence="2">cv. SF193</strain>
    </source>
</reference>
<sequence>MFLQCLQMCQRWSDNDDGGGVNGGDGSFTTYSSASTTLEDDVFNIVVAIVFGGSGHGFLRRATRYVTSDAVIAL</sequence>
<name>A0A251SMI1_HELAN</name>
<dbReference type="EMBL" id="CM007902">
    <property type="protein sequence ID" value="OTG00038.1"/>
    <property type="molecule type" value="Genomic_DNA"/>
</dbReference>
<protein>
    <submittedName>
        <fullName evidence="1">Uncharacterized protein</fullName>
    </submittedName>
</protein>
<dbReference type="InParanoid" id="A0A251SMI1"/>
<accession>A0A251SMI1</accession>
<dbReference type="AlphaFoldDB" id="A0A251SMI1"/>
<dbReference type="Proteomes" id="UP000215914">
    <property type="component" value="Chromosome 13"/>
</dbReference>
<organism evidence="1 2">
    <name type="scientific">Helianthus annuus</name>
    <name type="common">Common sunflower</name>
    <dbReference type="NCBI Taxonomy" id="4232"/>
    <lineage>
        <taxon>Eukaryota</taxon>
        <taxon>Viridiplantae</taxon>
        <taxon>Streptophyta</taxon>
        <taxon>Embryophyta</taxon>
        <taxon>Tracheophyta</taxon>
        <taxon>Spermatophyta</taxon>
        <taxon>Magnoliopsida</taxon>
        <taxon>eudicotyledons</taxon>
        <taxon>Gunneridae</taxon>
        <taxon>Pentapetalae</taxon>
        <taxon>asterids</taxon>
        <taxon>campanulids</taxon>
        <taxon>Asterales</taxon>
        <taxon>Asteraceae</taxon>
        <taxon>Asteroideae</taxon>
        <taxon>Heliantheae alliance</taxon>
        <taxon>Heliantheae</taxon>
        <taxon>Helianthus</taxon>
    </lineage>
</organism>
<gene>
    <name evidence="1" type="ORF">HannXRQ_Chr13g0386501</name>
</gene>
<evidence type="ECO:0000313" key="2">
    <source>
        <dbReference type="Proteomes" id="UP000215914"/>
    </source>
</evidence>
<proteinExistence type="predicted"/>